<dbReference type="Pfam" id="PF00145">
    <property type="entry name" value="DNA_methylase"/>
    <property type="match status" value="1"/>
</dbReference>
<comment type="caution">
    <text evidence="5">The sequence shown here is derived from an EMBL/GenBank/DDBJ whole genome shotgun (WGS) entry which is preliminary data.</text>
</comment>
<keyword evidence="2" id="KW-0808">Transferase</keyword>
<dbReference type="Gene3D" id="3.40.50.150">
    <property type="entry name" value="Vaccinia Virus protein VP39"/>
    <property type="match status" value="1"/>
</dbReference>
<dbReference type="Gene3D" id="3.90.120.10">
    <property type="entry name" value="DNA Methylase, subunit A, domain 2"/>
    <property type="match status" value="1"/>
</dbReference>
<dbReference type="GO" id="GO:0032259">
    <property type="term" value="P:methylation"/>
    <property type="evidence" value="ECO:0007669"/>
    <property type="project" value="UniProtKB-KW"/>
</dbReference>
<evidence type="ECO:0008006" key="7">
    <source>
        <dbReference type="Google" id="ProtNLM"/>
    </source>
</evidence>
<dbReference type="EMBL" id="JPVZ01000011">
    <property type="protein sequence ID" value="OAZ08083.1"/>
    <property type="molecule type" value="Genomic_DNA"/>
</dbReference>
<name>A0A853KW17_9PROT</name>
<dbReference type="SUPFAM" id="SSF53335">
    <property type="entry name" value="S-adenosyl-L-methionine-dependent methyltransferases"/>
    <property type="match status" value="1"/>
</dbReference>
<evidence type="ECO:0000313" key="5">
    <source>
        <dbReference type="EMBL" id="OAZ08083.1"/>
    </source>
</evidence>
<keyword evidence="3" id="KW-0680">Restriction system</keyword>
<evidence type="ECO:0000256" key="4">
    <source>
        <dbReference type="ARBA" id="ARBA00047422"/>
    </source>
</evidence>
<sequence length="609" mass="65775">MINEEIKTFGLFCGIGAGLAGMNRSRAEVTNKVATYRAQFRNVGGIDVDPGCIDNFDKLVGVDGTVLDLFDAEQYTAWHGKEPGSDWKPAMPDDIRRAAGGECPDIVFTSPPCKGFSGLLGSNRAGTAKYQALNALTLRGIWLALEAFKDDPASFYLLENVPRIMTRGTHFLDQIEKLLEAYGYAVARTTHCCGELGGLAQKRRRFLLVARHKAKVPPFLYEPPKRSLLTVGDILNKLPMPGDERAGAMHTLPSLAWKTWLRLALIEPGKDWRSLNRLNVEDGFLTDFGIIPQQAYQSDVLGVRSFDQATGCVPGRSGPTNGAHSVADPRPVGALEYRQYGVKKMDETSATVTGHRSPGQGPFSVADPRLSWHTAASRNKYKVVAINSHSNTVIGCSQPASGAASVADPRPNWSDRHGGNMKLCSTEQTAPTVIGGGKGVQGGHISIADPRAFGTDQREVFNGGGHYGVIDPEDSAKAVTAAGKYDNGFNSVADWRLPEPTENLQCVIQSEWNTWNRPFSTYELAALQNLFDPEEGICFELVGKSHTAWREWIGNAVPPATATAIGSAMGHAILLARSGQTFALGSTPIWVRPVMTAISVDTPARGGVE</sequence>
<dbReference type="GO" id="GO:0003886">
    <property type="term" value="F:DNA (cytosine-5-)-methyltransferase activity"/>
    <property type="evidence" value="ECO:0007669"/>
    <property type="project" value="UniProtKB-EC"/>
</dbReference>
<evidence type="ECO:0000256" key="2">
    <source>
        <dbReference type="ARBA" id="ARBA00022679"/>
    </source>
</evidence>
<gene>
    <name evidence="5" type="ORF">TH4_18725</name>
</gene>
<organism evidence="5 6">
    <name type="scientific">Thalassospira tepidiphila MCCC 1A03514</name>
    <dbReference type="NCBI Taxonomy" id="1177930"/>
    <lineage>
        <taxon>Bacteria</taxon>
        <taxon>Pseudomonadati</taxon>
        <taxon>Pseudomonadota</taxon>
        <taxon>Alphaproteobacteria</taxon>
        <taxon>Rhodospirillales</taxon>
        <taxon>Thalassospiraceae</taxon>
        <taxon>Thalassospira</taxon>
    </lineage>
</organism>
<accession>A0A853KW17</accession>
<dbReference type="GO" id="GO:0009307">
    <property type="term" value="P:DNA restriction-modification system"/>
    <property type="evidence" value="ECO:0007669"/>
    <property type="project" value="UniProtKB-KW"/>
</dbReference>
<dbReference type="InterPro" id="IPR029063">
    <property type="entry name" value="SAM-dependent_MTases_sf"/>
</dbReference>
<dbReference type="InterPro" id="IPR001525">
    <property type="entry name" value="C5_MeTfrase"/>
</dbReference>
<protein>
    <recommendedName>
        <fullName evidence="7">DNA (cytosine-5-)-methyltransferase</fullName>
    </recommendedName>
</protein>
<dbReference type="PRINTS" id="PR00105">
    <property type="entry name" value="C5METTRFRASE"/>
</dbReference>
<reference evidence="5 6" key="1">
    <citation type="submission" date="2014-07" db="EMBL/GenBank/DDBJ databases">
        <title>Draft genome sequence of Thalassospira tepidiphila 1-1B.</title>
        <authorList>
            <person name="Lai Q."/>
            <person name="Shao Z."/>
        </authorList>
    </citation>
    <scope>NUCLEOTIDE SEQUENCE [LARGE SCALE GENOMIC DNA]</scope>
    <source>
        <strain evidence="5 6">MCCC 1A03514</strain>
    </source>
</reference>
<keyword evidence="1" id="KW-0489">Methyltransferase</keyword>
<evidence type="ECO:0000313" key="6">
    <source>
        <dbReference type="Proteomes" id="UP000094009"/>
    </source>
</evidence>
<evidence type="ECO:0000256" key="3">
    <source>
        <dbReference type="ARBA" id="ARBA00022747"/>
    </source>
</evidence>
<dbReference type="Proteomes" id="UP000094009">
    <property type="component" value="Unassembled WGS sequence"/>
</dbReference>
<proteinExistence type="predicted"/>
<dbReference type="AlphaFoldDB" id="A0A853KW17"/>
<evidence type="ECO:0000256" key="1">
    <source>
        <dbReference type="ARBA" id="ARBA00022603"/>
    </source>
</evidence>
<comment type="catalytic activity">
    <reaction evidence="4">
        <text>a 2'-deoxycytidine in DNA + S-adenosyl-L-methionine = a 5-methyl-2'-deoxycytidine in DNA + S-adenosyl-L-homocysteine + H(+)</text>
        <dbReference type="Rhea" id="RHEA:13681"/>
        <dbReference type="Rhea" id="RHEA-COMP:11369"/>
        <dbReference type="Rhea" id="RHEA-COMP:11370"/>
        <dbReference type="ChEBI" id="CHEBI:15378"/>
        <dbReference type="ChEBI" id="CHEBI:57856"/>
        <dbReference type="ChEBI" id="CHEBI:59789"/>
        <dbReference type="ChEBI" id="CHEBI:85452"/>
        <dbReference type="ChEBI" id="CHEBI:85454"/>
        <dbReference type="EC" id="2.1.1.37"/>
    </reaction>
</comment>